<evidence type="ECO:0000313" key="10">
    <source>
        <dbReference type="EMBL" id="OHA66797.1"/>
    </source>
</evidence>
<feature type="short sequence motif" description="'KMSKS' region" evidence="8">
    <location>
        <begin position="192"/>
        <end position="196"/>
    </location>
</feature>
<dbReference type="Proteomes" id="UP000176901">
    <property type="component" value="Unassembled WGS sequence"/>
</dbReference>
<name>A0A1G2R258_9BACT</name>
<dbReference type="PRINTS" id="PR01039">
    <property type="entry name" value="TRNASYNTHTRP"/>
</dbReference>
<dbReference type="AlphaFoldDB" id="A0A1G2R258"/>
<evidence type="ECO:0000313" key="11">
    <source>
        <dbReference type="Proteomes" id="UP000176901"/>
    </source>
</evidence>
<accession>A0A1G2R258</accession>
<keyword evidence="4 8" id="KW-0067">ATP-binding</keyword>
<organism evidence="10 11">
    <name type="scientific">Candidatus Wildermuthbacteria bacterium RIFCSPHIGHO2_02_FULL_47_12</name>
    <dbReference type="NCBI Taxonomy" id="1802451"/>
    <lineage>
        <taxon>Bacteria</taxon>
        <taxon>Candidatus Wildermuthiibacteriota</taxon>
    </lineage>
</organism>
<dbReference type="PROSITE" id="PS00178">
    <property type="entry name" value="AA_TRNA_LIGASE_I"/>
    <property type="match status" value="1"/>
</dbReference>
<evidence type="ECO:0000256" key="8">
    <source>
        <dbReference type="HAMAP-Rule" id="MF_00140"/>
    </source>
</evidence>
<dbReference type="GO" id="GO:0006436">
    <property type="term" value="P:tryptophanyl-tRNA aminoacylation"/>
    <property type="evidence" value="ECO:0007669"/>
    <property type="project" value="UniProtKB-UniRule"/>
</dbReference>
<feature type="binding site" evidence="8">
    <location>
        <begin position="16"/>
        <end position="17"/>
    </location>
    <ligand>
        <name>ATP</name>
        <dbReference type="ChEBI" id="CHEBI:30616"/>
    </ligand>
</feature>
<evidence type="ECO:0000256" key="7">
    <source>
        <dbReference type="ARBA" id="ARBA00049929"/>
    </source>
</evidence>
<dbReference type="EC" id="6.1.1.2" evidence="8"/>
<dbReference type="InterPro" id="IPR014729">
    <property type="entry name" value="Rossmann-like_a/b/a_fold"/>
</dbReference>
<evidence type="ECO:0000256" key="5">
    <source>
        <dbReference type="ARBA" id="ARBA00022917"/>
    </source>
</evidence>
<dbReference type="InterPro" id="IPR050203">
    <property type="entry name" value="Trp-tRNA_synthetase"/>
</dbReference>
<feature type="binding site" evidence="8">
    <location>
        <begin position="144"/>
        <end position="146"/>
    </location>
    <ligand>
        <name>ATP</name>
        <dbReference type="ChEBI" id="CHEBI:30616"/>
    </ligand>
</feature>
<dbReference type="EMBL" id="MHTW01000024">
    <property type="protein sequence ID" value="OHA66797.1"/>
    <property type="molecule type" value="Genomic_DNA"/>
</dbReference>
<evidence type="ECO:0000256" key="3">
    <source>
        <dbReference type="ARBA" id="ARBA00022741"/>
    </source>
</evidence>
<evidence type="ECO:0000256" key="1">
    <source>
        <dbReference type="ARBA" id="ARBA00005594"/>
    </source>
</evidence>
<dbReference type="GO" id="GO:0005829">
    <property type="term" value="C:cytosol"/>
    <property type="evidence" value="ECO:0007669"/>
    <property type="project" value="TreeGrafter"/>
</dbReference>
<keyword evidence="3 8" id="KW-0547">Nucleotide-binding</keyword>
<comment type="subunit">
    <text evidence="8">Homodimer.</text>
</comment>
<comment type="catalytic activity">
    <reaction evidence="7 8">
        <text>tRNA(Trp) + L-tryptophan + ATP = L-tryptophyl-tRNA(Trp) + AMP + diphosphate + H(+)</text>
        <dbReference type="Rhea" id="RHEA:24080"/>
        <dbReference type="Rhea" id="RHEA-COMP:9671"/>
        <dbReference type="Rhea" id="RHEA-COMP:9705"/>
        <dbReference type="ChEBI" id="CHEBI:15378"/>
        <dbReference type="ChEBI" id="CHEBI:30616"/>
        <dbReference type="ChEBI" id="CHEBI:33019"/>
        <dbReference type="ChEBI" id="CHEBI:57912"/>
        <dbReference type="ChEBI" id="CHEBI:78442"/>
        <dbReference type="ChEBI" id="CHEBI:78535"/>
        <dbReference type="ChEBI" id="CHEBI:456215"/>
        <dbReference type="EC" id="6.1.1.2"/>
    </reaction>
</comment>
<dbReference type="GO" id="GO:0005524">
    <property type="term" value="F:ATP binding"/>
    <property type="evidence" value="ECO:0007669"/>
    <property type="project" value="UniProtKB-UniRule"/>
</dbReference>
<keyword evidence="8" id="KW-0963">Cytoplasm</keyword>
<proteinExistence type="inferred from homology"/>
<dbReference type="Pfam" id="PF00579">
    <property type="entry name" value="tRNA-synt_1b"/>
    <property type="match status" value="1"/>
</dbReference>
<dbReference type="HAMAP" id="MF_00140_B">
    <property type="entry name" value="Trp_tRNA_synth_B"/>
    <property type="match status" value="1"/>
</dbReference>
<feature type="short sequence motif" description="'HIGH' region" evidence="8">
    <location>
        <begin position="9"/>
        <end position="17"/>
    </location>
</feature>
<dbReference type="InterPro" id="IPR002306">
    <property type="entry name" value="Trp-tRNA-ligase"/>
</dbReference>
<dbReference type="Gene3D" id="3.40.50.620">
    <property type="entry name" value="HUPs"/>
    <property type="match status" value="1"/>
</dbReference>
<sequence length="328" mass="36920">MRILSGIQPTGELHIGNYLGAVRQWLDLQTKHECLFCVVDLHALTQSQSPEEFRKATLQKVIELLAVGLNPEKCTLFIQSHVREHTELAWILNTLTPMAELERMTQYKDKSQKNPENINAGLFDYPVLMAADILLYGTEAVPVGQDQTQHLELTRTLAKKFNSKFGETFKEPKTLLSTEGAKIMSLQNPAKKMSKSDPANTVIGLFEEADSIKGKIMAAVTDTGKEVKYDIKRKPGVSNLLIVYSLFSEQPMKTVEKRFKGKGYASFKKSLGELLAEKLAPMRLKKKELEAREVYVKEILRQGASHARTLAQSTMEEVREKIGLLNLN</sequence>
<keyword evidence="5 8" id="KW-0648">Protein biosynthesis</keyword>
<comment type="subcellular location">
    <subcellularLocation>
        <location evidence="8">Cytoplasm</location>
    </subcellularLocation>
</comment>
<evidence type="ECO:0000256" key="6">
    <source>
        <dbReference type="ARBA" id="ARBA00023146"/>
    </source>
</evidence>
<dbReference type="InterPro" id="IPR002305">
    <property type="entry name" value="aa-tRNA-synth_Ic"/>
</dbReference>
<protein>
    <recommendedName>
        <fullName evidence="8">Tryptophan--tRNA ligase</fullName>
        <ecNumber evidence="8">6.1.1.2</ecNumber>
    </recommendedName>
    <alternativeName>
        <fullName evidence="8">Tryptophanyl-tRNA synthetase</fullName>
        <shortName evidence="8">TrpRS</shortName>
    </alternativeName>
</protein>
<reference evidence="10 11" key="1">
    <citation type="journal article" date="2016" name="Nat. Commun.">
        <title>Thousands of microbial genomes shed light on interconnected biogeochemical processes in an aquifer system.</title>
        <authorList>
            <person name="Anantharaman K."/>
            <person name="Brown C.T."/>
            <person name="Hug L.A."/>
            <person name="Sharon I."/>
            <person name="Castelle C.J."/>
            <person name="Probst A.J."/>
            <person name="Thomas B.C."/>
            <person name="Singh A."/>
            <person name="Wilkins M.J."/>
            <person name="Karaoz U."/>
            <person name="Brodie E.L."/>
            <person name="Williams K.H."/>
            <person name="Hubbard S.S."/>
            <person name="Banfield J.F."/>
        </authorList>
    </citation>
    <scope>NUCLEOTIDE SEQUENCE [LARGE SCALE GENOMIC DNA]</scope>
</reference>
<dbReference type="PANTHER" id="PTHR43766">
    <property type="entry name" value="TRYPTOPHAN--TRNA LIGASE, MITOCHONDRIAL"/>
    <property type="match status" value="1"/>
</dbReference>
<feature type="binding site" evidence="8">
    <location>
        <begin position="192"/>
        <end position="196"/>
    </location>
    <ligand>
        <name>ATP</name>
        <dbReference type="ChEBI" id="CHEBI:30616"/>
    </ligand>
</feature>
<dbReference type="SUPFAM" id="SSF52374">
    <property type="entry name" value="Nucleotidylyl transferase"/>
    <property type="match status" value="1"/>
</dbReference>
<evidence type="ECO:0000256" key="9">
    <source>
        <dbReference type="RuleBase" id="RU363036"/>
    </source>
</evidence>
<feature type="binding site" evidence="8">
    <location>
        <begin position="8"/>
        <end position="10"/>
    </location>
    <ligand>
        <name>ATP</name>
        <dbReference type="ChEBI" id="CHEBI:30616"/>
    </ligand>
</feature>
<dbReference type="GO" id="GO:0004830">
    <property type="term" value="F:tryptophan-tRNA ligase activity"/>
    <property type="evidence" value="ECO:0007669"/>
    <property type="project" value="UniProtKB-UniRule"/>
</dbReference>
<dbReference type="STRING" id="1802451.A3C82_00805"/>
<evidence type="ECO:0000256" key="2">
    <source>
        <dbReference type="ARBA" id="ARBA00022598"/>
    </source>
</evidence>
<comment type="caution">
    <text evidence="10">The sequence shown here is derived from an EMBL/GenBank/DDBJ whole genome shotgun (WGS) entry which is preliminary data.</text>
</comment>
<keyword evidence="6 8" id="KW-0030">Aminoacyl-tRNA synthetase</keyword>
<dbReference type="InterPro" id="IPR024109">
    <property type="entry name" value="Trp-tRNA-ligase_bac-type"/>
</dbReference>
<dbReference type="InterPro" id="IPR001412">
    <property type="entry name" value="aa-tRNA-synth_I_CS"/>
</dbReference>
<comment type="function">
    <text evidence="8">Catalyzes the attachment of tryptophan to tRNA(Trp).</text>
</comment>
<evidence type="ECO:0000256" key="4">
    <source>
        <dbReference type="ARBA" id="ARBA00022840"/>
    </source>
</evidence>
<feature type="binding site" evidence="8">
    <location>
        <position position="132"/>
    </location>
    <ligand>
        <name>L-tryptophan</name>
        <dbReference type="ChEBI" id="CHEBI:57912"/>
    </ligand>
</feature>
<dbReference type="CDD" id="cd00806">
    <property type="entry name" value="TrpRS_core"/>
    <property type="match status" value="1"/>
</dbReference>
<comment type="similarity">
    <text evidence="1 8 9">Belongs to the class-I aminoacyl-tRNA synthetase family.</text>
</comment>
<dbReference type="PANTHER" id="PTHR43766:SF1">
    <property type="entry name" value="TRYPTOPHAN--TRNA LIGASE, MITOCHONDRIAL"/>
    <property type="match status" value="1"/>
</dbReference>
<feature type="binding site" evidence="8">
    <location>
        <position position="183"/>
    </location>
    <ligand>
        <name>ATP</name>
        <dbReference type="ChEBI" id="CHEBI:30616"/>
    </ligand>
</feature>
<keyword evidence="2 8" id="KW-0436">Ligase</keyword>
<dbReference type="NCBIfam" id="TIGR00233">
    <property type="entry name" value="trpS"/>
    <property type="match status" value="1"/>
</dbReference>
<dbReference type="Gene3D" id="1.10.240.10">
    <property type="entry name" value="Tyrosyl-Transfer RNA Synthetase"/>
    <property type="match status" value="1"/>
</dbReference>
<gene>
    <name evidence="8" type="primary">trpS</name>
    <name evidence="10" type="ORF">A3C82_00805</name>
</gene>